<keyword evidence="1" id="KW-0472">Membrane</keyword>
<reference evidence="2" key="1">
    <citation type="submission" date="2020-01" db="EMBL/GenBank/DDBJ databases">
        <authorList>
            <person name="Chen W.-M."/>
        </authorList>
    </citation>
    <scope>NUCLEOTIDE SEQUENCE</scope>
    <source>
        <strain evidence="2">CYK-10</strain>
    </source>
</reference>
<keyword evidence="1" id="KW-0812">Transmembrane</keyword>
<dbReference type="RefSeq" id="WP_168775053.1">
    <property type="nucleotide sequence ID" value="NZ_JAABNR010000010.1"/>
</dbReference>
<dbReference type="InterPro" id="IPR009781">
    <property type="entry name" value="DUF1345"/>
</dbReference>
<feature type="transmembrane region" description="Helical" evidence="1">
    <location>
        <begin position="32"/>
        <end position="51"/>
    </location>
</feature>
<evidence type="ECO:0000313" key="3">
    <source>
        <dbReference type="Proteomes" id="UP001193501"/>
    </source>
</evidence>
<evidence type="ECO:0000256" key="1">
    <source>
        <dbReference type="SAM" id="Phobius"/>
    </source>
</evidence>
<sequence length="204" mass="22179">MRLWRKHKRFLLALALGLAIWAAGFGLAPEMRALAGVNGFFFTYLLLVALMGRSLTPEALRAHAEIEDEGAALILILALLGVGVSLSAVFLVLNRESSLPEALFALAAAPLGWATLQVMAAFRYAHLWFAAEPEGGLVFPGETPPDIWDFFYFALTVGMTFQVSDVVVTSPRLRRMVMLHGLGSFFFNTVILALAVNAALALSR</sequence>
<protein>
    <submittedName>
        <fullName evidence="2">DUF1345 domain-containing protein</fullName>
    </submittedName>
</protein>
<feature type="transmembrane region" description="Helical" evidence="1">
    <location>
        <begin position="72"/>
        <end position="93"/>
    </location>
</feature>
<accession>A0AAE5BVH5</accession>
<evidence type="ECO:0000313" key="2">
    <source>
        <dbReference type="EMBL" id="NBZ88237.1"/>
    </source>
</evidence>
<dbReference type="Proteomes" id="UP001193501">
    <property type="component" value="Unassembled WGS sequence"/>
</dbReference>
<keyword evidence="3" id="KW-1185">Reference proteome</keyword>
<feature type="transmembrane region" description="Helical" evidence="1">
    <location>
        <begin position="150"/>
        <end position="170"/>
    </location>
</feature>
<dbReference type="EMBL" id="JAABNR010000010">
    <property type="protein sequence ID" value="NBZ88237.1"/>
    <property type="molecule type" value="Genomic_DNA"/>
</dbReference>
<organism evidence="2 3">
    <name type="scientific">Stagnihabitans tardus</name>
    <dbReference type="NCBI Taxonomy" id="2699202"/>
    <lineage>
        <taxon>Bacteria</taxon>
        <taxon>Pseudomonadati</taxon>
        <taxon>Pseudomonadota</taxon>
        <taxon>Alphaproteobacteria</taxon>
        <taxon>Rhodobacterales</taxon>
        <taxon>Paracoccaceae</taxon>
        <taxon>Stagnihabitans</taxon>
    </lineage>
</organism>
<feature type="transmembrane region" description="Helical" evidence="1">
    <location>
        <begin position="182"/>
        <end position="202"/>
    </location>
</feature>
<proteinExistence type="predicted"/>
<name>A0AAE5BVH5_9RHOB</name>
<gene>
    <name evidence="2" type="ORF">GV832_11660</name>
</gene>
<keyword evidence="1" id="KW-1133">Transmembrane helix</keyword>
<comment type="caution">
    <text evidence="2">The sequence shown here is derived from an EMBL/GenBank/DDBJ whole genome shotgun (WGS) entry which is preliminary data.</text>
</comment>
<dbReference type="Pfam" id="PF07077">
    <property type="entry name" value="DUF1345"/>
    <property type="match status" value="1"/>
</dbReference>
<dbReference type="AlphaFoldDB" id="A0AAE5BVH5"/>